<feature type="domain" description="DinB-like" evidence="1">
    <location>
        <begin position="30"/>
        <end position="165"/>
    </location>
</feature>
<protein>
    <submittedName>
        <fullName evidence="2">DinB family protein</fullName>
    </submittedName>
</protein>
<dbReference type="InterPro" id="IPR024775">
    <property type="entry name" value="DinB-like"/>
</dbReference>
<dbReference type="SUPFAM" id="SSF109854">
    <property type="entry name" value="DinB/YfiT-like putative metalloenzymes"/>
    <property type="match status" value="1"/>
</dbReference>
<evidence type="ECO:0000259" key="1">
    <source>
        <dbReference type="Pfam" id="PF12867"/>
    </source>
</evidence>
<dbReference type="Pfam" id="PF12867">
    <property type="entry name" value="DinB_2"/>
    <property type="match status" value="1"/>
</dbReference>
<dbReference type="RefSeq" id="WP_347925801.1">
    <property type="nucleotide sequence ID" value="NZ_CP157199.1"/>
</dbReference>
<dbReference type="Gene3D" id="1.20.120.450">
    <property type="entry name" value="dinb family like domain"/>
    <property type="match status" value="1"/>
</dbReference>
<proteinExistence type="predicted"/>
<accession>A0AAU7BWR0</accession>
<organism evidence="2">
    <name type="scientific">Pontimicrobium sp. SW4</name>
    <dbReference type="NCBI Taxonomy" id="3153519"/>
    <lineage>
        <taxon>Bacteria</taxon>
        <taxon>Pseudomonadati</taxon>
        <taxon>Bacteroidota</taxon>
        <taxon>Flavobacteriia</taxon>
        <taxon>Flavobacteriales</taxon>
        <taxon>Flavobacteriaceae</taxon>
        <taxon>Pontimicrobium</taxon>
    </lineage>
</organism>
<dbReference type="EMBL" id="CP157199">
    <property type="protein sequence ID" value="XBG62521.1"/>
    <property type="molecule type" value="Genomic_DNA"/>
</dbReference>
<gene>
    <name evidence="2" type="ORF">ABGB03_06345</name>
</gene>
<dbReference type="InterPro" id="IPR034660">
    <property type="entry name" value="DinB/YfiT-like"/>
</dbReference>
<reference evidence="2" key="1">
    <citation type="submission" date="2024-05" db="EMBL/GenBank/DDBJ databases">
        <title>Pontimicrobium maritimus sp. nov., isolated form sea water.</title>
        <authorList>
            <person name="Muhammad N."/>
            <person name="Vuong T.Q."/>
            <person name="Han H.L."/>
            <person name="Kim S.-G."/>
        </authorList>
    </citation>
    <scope>NUCLEOTIDE SEQUENCE</scope>
    <source>
        <strain evidence="2">SW4</strain>
    </source>
</reference>
<dbReference type="AlphaFoldDB" id="A0AAU7BWR0"/>
<evidence type="ECO:0000313" key="2">
    <source>
        <dbReference type="EMBL" id="XBG62521.1"/>
    </source>
</evidence>
<sequence length="170" mass="20059">MSKYLNTEEFNSYYSTYINLVEQEDIVASLQQNLKEMLSFYKSIPEDKWSFSYAKGKWTIKEIMQHLLDTERIFAYRALCFSRKDNVELPGYDQDEYLEHSKANSRNKESLIEEYISIRNATISLFKSFLKEMFMHIGVASNSPLSVRAAGYIIVGHERHHCNVIKERYL</sequence>
<name>A0AAU7BWR0_9FLAO</name>